<sequence length="178" mass="20941">MNLDLFKELEDEKQINKKLAVQLEKEINTKIGQLVQSSTNDFERFFKERDFKVQKEPRCVTAKYGSAKVSLQSQPEHGYMGYYFIFDLTLGPDKYGVSLNPKIDNHVPSSHISSDTKGDKISNQIQLLKESNRRAEDRIKNFPSEEWYLELLKQNKRLYKFNTMYELLTFITTTEQKL</sequence>
<gene>
    <name evidence="1" type="ORF">EV210_111127</name>
</gene>
<protein>
    <submittedName>
        <fullName evidence="1">Uncharacterized protein</fullName>
    </submittedName>
</protein>
<proteinExistence type="predicted"/>
<comment type="caution">
    <text evidence="1">The sequence shown here is derived from an EMBL/GenBank/DDBJ whole genome shotgun (WGS) entry which is preliminary data.</text>
</comment>
<reference evidence="1 2" key="1">
    <citation type="submission" date="2019-03" db="EMBL/GenBank/DDBJ databases">
        <title>Genomic Encyclopedia of Type Strains, Phase IV (KMG-IV): sequencing the most valuable type-strain genomes for metagenomic binning, comparative biology and taxonomic classification.</title>
        <authorList>
            <person name="Goeker M."/>
        </authorList>
    </citation>
    <scope>NUCLEOTIDE SEQUENCE [LARGE SCALE GENOMIC DNA]</scope>
    <source>
        <strain evidence="1 2">DSM 15969</strain>
    </source>
</reference>
<name>A0A4R1PUL7_9FIRM</name>
<dbReference type="OrthoDB" id="9911046at2"/>
<dbReference type="EMBL" id="SLUI01000011">
    <property type="protein sequence ID" value="TCL35661.1"/>
    <property type="molecule type" value="Genomic_DNA"/>
</dbReference>
<evidence type="ECO:0000313" key="1">
    <source>
        <dbReference type="EMBL" id="TCL35661.1"/>
    </source>
</evidence>
<dbReference type="Proteomes" id="UP000295063">
    <property type="component" value="Unassembled WGS sequence"/>
</dbReference>
<keyword evidence="2" id="KW-1185">Reference proteome</keyword>
<evidence type="ECO:0000313" key="2">
    <source>
        <dbReference type="Proteomes" id="UP000295063"/>
    </source>
</evidence>
<dbReference type="RefSeq" id="WP_132082398.1">
    <property type="nucleotide sequence ID" value="NZ_SLUI01000011.1"/>
</dbReference>
<dbReference type="AlphaFoldDB" id="A0A4R1PUL7"/>
<accession>A0A4R1PUL7</accession>
<organism evidence="1 2">
    <name type="scientific">Anaerospora hongkongensis</name>
    <dbReference type="NCBI Taxonomy" id="244830"/>
    <lineage>
        <taxon>Bacteria</taxon>
        <taxon>Bacillati</taxon>
        <taxon>Bacillota</taxon>
        <taxon>Negativicutes</taxon>
        <taxon>Selenomonadales</taxon>
        <taxon>Sporomusaceae</taxon>
        <taxon>Anaerospora</taxon>
    </lineage>
</organism>